<dbReference type="EMBL" id="HBKQ01004372">
    <property type="protein sequence ID" value="CAE2206821.1"/>
    <property type="molecule type" value="Transcribed_RNA"/>
</dbReference>
<dbReference type="AlphaFoldDB" id="A0A7S4HR35"/>
<evidence type="ECO:0000313" key="2">
    <source>
        <dbReference type="EMBL" id="CAE2206821.1"/>
    </source>
</evidence>
<gene>
    <name evidence="2" type="ORF">OAUR00152_LOCUS2990</name>
</gene>
<evidence type="ECO:0000259" key="1">
    <source>
        <dbReference type="SMART" id="SM01183"/>
    </source>
</evidence>
<dbReference type="InterPro" id="IPR001662">
    <property type="entry name" value="EF1B_G_C"/>
</dbReference>
<dbReference type="Pfam" id="PF00647">
    <property type="entry name" value="EF1G"/>
    <property type="match status" value="1"/>
</dbReference>
<dbReference type="SUPFAM" id="SSF89942">
    <property type="entry name" value="eEF1-gamma domain"/>
    <property type="match status" value="1"/>
</dbReference>
<reference evidence="2" key="1">
    <citation type="submission" date="2021-01" db="EMBL/GenBank/DDBJ databases">
        <authorList>
            <person name="Corre E."/>
            <person name="Pelletier E."/>
            <person name="Niang G."/>
            <person name="Scheremetjew M."/>
            <person name="Finn R."/>
            <person name="Kale V."/>
            <person name="Holt S."/>
            <person name="Cochrane G."/>
            <person name="Meng A."/>
            <person name="Brown T."/>
            <person name="Cohen L."/>
        </authorList>
    </citation>
    <scope>NUCLEOTIDE SEQUENCE</scope>
    <source>
        <strain evidence="2">Isolate 1302-5</strain>
    </source>
</reference>
<dbReference type="GO" id="GO:0003746">
    <property type="term" value="F:translation elongation factor activity"/>
    <property type="evidence" value="ECO:0007669"/>
    <property type="project" value="InterPro"/>
</dbReference>
<dbReference type="Gene3D" id="3.30.70.1010">
    <property type="entry name" value="Translation elongation factor EF1B, gamma chain, conserved domain"/>
    <property type="match status" value="1"/>
</dbReference>
<sequence>MEKIDNSAEEEAVKGEAREFMSGIVASEAETGVATTATAEGANRVKAWKSTYAAHAKDDGETLMEQFWSIYDANSTSIWTMVYDEADSNESLQQTIEFVASFLKDDGMQSIKDQCFGVVHTLDTLEMEGLWFFNGPDPTQLFGANEDSSWYTWSQLGPEATDLVKKAVANILVPKFKTLSGKEIKDTQVFC</sequence>
<feature type="domain" description="EF-1-gamma C-terminal" evidence="1">
    <location>
        <begin position="28"/>
        <end position="137"/>
    </location>
</feature>
<name>A0A7S4HR35_9STRA</name>
<organism evidence="2">
    <name type="scientific">Odontella aurita</name>
    <dbReference type="NCBI Taxonomy" id="265563"/>
    <lineage>
        <taxon>Eukaryota</taxon>
        <taxon>Sar</taxon>
        <taxon>Stramenopiles</taxon>
        <taxon>Ochrophyta</taxon>
        <taxon>Bacillariophyta</taxon>
        <taxon>Mediophyceae</taxon>
        <taxon>Biddulphiophycidae</taxon>
        <taxon>Eupodiscales</taxon>
        <taxon>Odontellaceae</taxon>
        <taxon>Odontella</taxon>
    </lineage>
</organism>
<accession>A0A7S4HR35</accession>
<proteinExistence type="predicted"/>
<protein>
    <recommendedName>
        <fullName evidence="1">EF-1-gamma C-terminal domain-containing protein</fullName>
    </recommendedName>
</protein>
<dbReference type="InterPro" id="IPR036433">
    <property type="entry name" value="EF1B_G_C_sf"/>
</dbReference>
<dbReference type="SMART" id="SM01183">
    <property type="entry name" value="EF1G"/>
    <property type="match status" value="1"/>
</dbReference>